<accession>A0A1A0H6X4</accession>
<evidence type="ECO:0000313" key="2">
    <source>
        <dbReference type="Proteomes" id="UP000092555"/>
    </source>
</evidence>
<proteinExistence type="predicted"/>
<comment type="caution">
    <text evidence="1">The sequence shown here is derived from an EMBL/GenBank/DDBJ whole genome shotgun (WGS) entry which is preliminary data.</text>
</comment>
<dbReference type="GeneID" id="30027972"/>
<sequence length="117" mass="13516">MLIGVDLEKERRSKAEYQLACMSGIFCHHCHKVGHMKVRCVQLRNKNPVSEKTTEPFFTHSMFIYGSNTHVVNDMSFFQTPKEELIFFETVITNLSTSFNIICMSNRGSGTCNSRWE</sequence>
<dbReference type="RefSeq" id="XP_018710230.1">
    <property type="nucleotide sequence ID" value="XM_018854996.1"/>
</dbReference>
<protein>
    <submittedName>
        <fullName evidence="1">Uncharacterized protein</fullName>
    </submittedName>
</protein>
<keyword evidence="2" id="KW-1185">Reference proteome</keyword>
<reference evidence="1 2" key="1">
    <citation type="submission" date="2016-05" db="EMBL/GenBank/DDBJ databases">
        <title>Comparative genomics of biotechnologically important yeasts.</title>
        <authorList>
            <consortium name="DOE Joint Genome Institute"/>
            <person name="Riley R."/>
            <person name="Haridas S."/>
            <person name="Wolfe K.H."/>
            <person name="Lopes M.R."/>
            <person name="Hittinger C.T."/>
            <person name="Goker M."/>
            <person name="Salamov A."/>
            <person name="Wisecaver J."/>
            <person name="Long T.M."/>
            <person name="Aerts A.L."/>
            <person name="Barry K."/>
            <person name="Choi C."/>
            <person name="Clum A."/>
            <person name="Coughlan A.Y."/>
            <person name="Deshpande S."/>
            <person name="Douglass A.P."/>
            <person name="Hanson S.J."/>
            <person name="Klenk H.-P."/>
            <person name="LaButti K."/>
            <person name="Lapidus A."/>
            <person name="Lindquist E."/>
            <person name="Lipzen A."/>
            <person name="Meier-kolthoff J.P."/>
            <person name="Ohm R.A."/>
            <person name="Otillar R.P."/>
            <person name="Pangilinan J."/>
            <person name="Peng Y."/>
            <person name="Rokas A."/>
            <person name="Rosa C.A."/>
            <person name="Scheuner C."/>
            <person name="Sibirny A.A."/>
            <person name="Slot J.C."/>
            <person name="Stielow J.B."/>
            <person name="Sun H."/>
            <person name="Kurtzman C.P."/>
            <person name="Blackwell M."/>
            <person name="Grigoriev I.V."/>
            <person name="Jeffries T.W."/>
        </authorList>
    </citation>
    <scope>NUCLEOTIDE SEQUENCE [LARGE SCALE GENOMIC DNA]</scope>
    <source>
        <strain evidence="1 2">NRRL YB-4993</strain>
    </source>
</reference>
<name>A0A1A0H6X4_9ASCO</name>
<dbReference type="AlphaFoldDB" id="A0A1A0H6X4"/>
<dbReference type="Proteomes" id="UP000092555">
    <property type="component" value="Unassembled WGS sequence"/>
</dbReference>
<dbReference type="EMBL" id="LXTC01000005">
    <property type="protein sequence ID" value="OBA19705.1"/>
    <property type="molecule type" value="Genomic_DNA"/>
</dbReference>
<organism evidence="1 2">
    <name type="scientific">Metschnikowia bicuspidata var. bicuspidata NRRL YB-4993</name>
    <dbReference type="NCBI Taxonomy" id="869754"/>
    <lineage>
        <taxon>Eukaryota</taxon>
        <taxon>Fungi</taxon>
        <taxon>Dikarya</taxon>
        <taxon>Ascomycota</taxon>
        <taxon>Saccharomycotina</taxon>
        <taxon>Pichiomycetes</taxon>
        <taxon>Metschnikowiaceae</taxon>
        <taxon>Metschnikowia</taxon>
    </lineage>
</organism>
<evidence type="ECO:0000313" key="1">
    <source>
        <dbReference type="EMBL" id="OBA19705.1"/>
    </source>
</evidence>
<gene>
    <name evidence="1" type="ORF">METBIDRAFT_206527</name>
</gene>